<dbReference type="KEGG" id="pbp:STSP1_01311"/>
<accession>A0A1W6LMA2</accession>
<organism evidence="1 2">
    <name type="scientific">Sedimentisphaera salicampi</name>
    <dbReference type="NCBI Taxonomy" id="1941349"/>
    <lineage>
        <taxon>Bacteria</taxon>
        <taxon>Pseudomonadati</taxon>
        <taxon>Planctomycetota</taxon>
        <taxon>Phycisphaerae</taxon>
        <taxon>Sedimentisphaerales</taxon>
        <taxon>Sedimentisphaeraceae</taxon>
        <taxon>Sedimentisphaera</taxon>
    </lineage>
</organism>
<dbReference type="RefSeq" id="WP_085755593.1">
    <property type="nucleotide sequence ID" value="NZ_CP021023.1"/>
</dbReference>
<reference evidence="2" key="1">
    <citation type="submission" date="2017-04" db="EMBL/GenBank/DDBJ databases">
        <title>Comparative genomics and description of representatives of a novel lineage of planctomycetes thriving in anoxic sediments.</title>
        <authorList>
            <person name="Spring S."/>
            <person name="Bunk B."/>
            <person name="Sproer C."/>
        </authorList>
    </citation>
    <scope>NUCLEOTIDE SEQUENCE [LARGE SCALE GENOMIC DNA]</scope>
    <source>
        <strain evidence="2">ST-PulAB-D4</strain>
    </source>
</reference>
<name>A0A1W6LMA2_9BACT</name>
<protein>
    <submittedName>
        <fullName evidence="1">Uncharacterized protein</fullName>
    </submittedName>
</protein>
<sequence>MSEKQKRPYYALDIRVKGIEFELKINDVSLFSDPEAEGLKVQSPVNDWLFEGLNIFDFILYEPKPLPKANAQQGEESQEPAKPEMLVKLSSIDFSGEYPQPDEVLMECRFPSEEIPKLSAMHTKEVKLEEAPESTLWSQAEDITGRELEAEQTARKMIKEFAGSLESRNFEAAFEMMRYKFKEYASANGFEFERIREVVLEQYAMIEEFDFHYEDVPDSATAHVIEGDGRILRVFRKDDKPAVVFSNPEEDSCFGIPIYIARIGGEWKFVR</sequence>
<gene>
    <name evidence="1" type="ORF">STSP1_01311</name>
</gene>
<keyword evidence="2" id="KW-1185">Reference proteome</keyword>
<dbReference type="AlphaFoldDB" id="A0A1W6LMA2"/>
<dbReference type="Proteomes" id="UP000193334">
    <property type="component" value="Chromosome"/>
</dbReference>
<dbReference type="STRING" id="1941349.STSP1_01311"/>
<evidence type="ECO:0000313" key="2">
    <source>
        <dbReference type="Proteomes" id="UP000193334"/>
    </source>
</evidence>
<dbReference type="EMBL" id="CP021023">
    <property type="protein sequence ID" value="ARN56918.1"/>
    <property type="molecule type" value="Genomic_DNA"/>
</dbReference>
<proteinExistence type="predicted"/>
<evidence type="ECO:0000313" key="1">
    <source>
        <dbReference type="EMBL" id="ARN56918.1"/>
    </source>
</evidence>